<dbReference type="RefSeq" id="WP_092107222.1">
    <property type="nucleotide sequence ID" value="NZ_LT629739.1"/>
</dbReference>
<dbReference type="EC" id="4.99.1.2" evidence="3"/>
<dbReference type="NCBIfam" id="NF009710">
    <property type="entry name" value="PRK13239.1"/>
    <property type="match status" value="1"/>
</dbReference>
<dbReference type="NCBIfam" id="NF033555">
    <property type="entry name" value="lyase_MerB"/>
    <property type="match status" value="1"/>
</dbReference>
<evidence type="ECO:0000259" key="10">
    <source>
        <dbReference type="Pfam" id="PF12324"/>
    </source>
</evidence>
<dbReference type="SUPFAM" id="SSF160387">
    <property type="entry name" value="NosL/MerB-like"/>
    <property type="match status" value="1"/>
</dbReference>
<evidence type="ECO:0000256" key="3">
    <source>
        <dbReference type="ARBA" id="ARBA00013237"/>
    </source>
</evidence>
<dbReference type="PIRSF" id="PIRSF001458">
    <property type="entry name" value="MerB"/>
    <property type="match status" value="1"/>
</dbReference>
<evidence type="ECO:0000313" key="12">
    <source>
        <dbReference type="Proteomes" id="UP000199700"/>
    </source>
</evidence>
<dbReference type="Proteomes" id="UP000199700">
    <property type="component" value="Chromosome"/>
</dbReference>
<dbReference type="SUPFAM" id="SSF46785">
    <property type="entry name" value="Winged helix' DNA-binding domain"/>
    <property type="match status" value="1"/>
</dbReference>
<protein>
    <recommendedName>
        <fullName evidence="4">Alkylmercury lyase</fullName>
        <ecNumber evidence="3">4.99.1.2</ecNumber>
    </recommendedName>
    <alternativeName>
        <fullName evidence="9">Organomercurial lyase</fullName>
    </alternativeName>
</protein>
<name>A0A1H1W965_BRESA</name>
<comment type="function">
    <text evidence="8">Cleaves the carbon-mercury bond of organomercurials such as phenylmercuric acetate. One product is Hg(2+), which is subsequently detoxified by the mercuric reductase.</text>
</comment>
<dbReference type="InterPro" id="IPR036390">
    <property type="entry name" value="WH_DNA-bd_sf"/>
</dbReference>
<dbReference type="InterPro" id="IPR024259">
    <property type="entry name" value="MerB_HTH_dom"/>
</dbReference>
<comment type="catalytic activity">
    <reaction evidence="1">
        <text>an alkylmercury + H(+) = an alkane + Hg(2+)</text>
        <dbReference type="Rhea" id="RHEA:18777"/>
        <dbReference type="ChEBI" id="CHEBI:15378"/>
        <dbReference type="ChEBI" id="CHEBI:16793"/>
        <dbReference type="ChEBI" id="CHEBI:18310"/>
        <dbReference type="ChEBI" id="CHEBI:83725"/>
        <dbReference type="EC" id="4.99.1.2"/>
    </reaction>
</comment>
<accession>A0A1H1W965</accession>
<dbReference type="GO" id="GO:0046689">
    <property type="term" value="P:response to mercury ion"/>
    <property type="evidence" value="ECO:0007669"/>
    <property type="project" value="UniProtKB-KW"/>
</dbReference>
<dbReference type="AlphaFoldDB" id="A0A1H1W965"/>
<evidence type="ECO:0000313" key="11">
    <source>
        <dbReference type="EMBL" id="SDS93595.1"/>
    </source>
</evidence>
<dbReference type="OrthoDB" id="7185309at2"/>
<dbReference type="InterPro" id="IPR004927">
    <property type="entry name" value="MerB"/>
</dbReference>
<keyword evidence="7 11" id="KW-0456">Lyase</keyword>
<evidence type="ECO:0000256" key="4">
    <source>
        <dbReference type="ARBA" id="ARBA00018180"/>
    </source>
</evidence>
<dbReference type="STRING" id="629680.SAMN04489751_3282"/>
<keyword evidence="12" id="KW-1185">Reference proteome</keyword>
<evidence type="ECO:0000256" key="6">
    <source>
        <dbReference type="ARBA" id="ARBA00022914"/>
    </source>
</evidence>
<dbReference type="GO" id="GO:0018836">
    <property type="term" value="F:alkylmercury lyase activity"/>
    <property type="evidence" value="ECO:0007669"/>
    <property type="project" value="UniProtKB-EC"/>
</dbReference>
<dbReference type="PRINTS" id="PR01699">
    <property type="entry name" value="ORGNOHGLYASE"/>
</dbReference>
<evidence type="ECO:0000256" key="8">
    <source>
        <dbReference type="ARBA" id="ARBA00025326"/>
    </source>
</evidence>
<dbReference type="Pfam" id="PF03243">
    <property type="entry name" value="MerB"/>
    <property type="match status" value="1"/>
</dbReference>
<dbReference type="EMBL" id="LT629739">
    <property type="protein sequence ID" value="SDS93595.1"/>
    <property type="molecule type" value="Genomic_DNA"/>
</dbReference>
<dbReference type="Pfam" id="PF12324">
    <property type="entry name" value="HTH_15"/>
    <property type="match status" value="1"/>
</dbReference>
<evidence type="ECO:0000256" key="1">
    <source>
        <dbReference type="ARBA" id="ARBA00000165"/>
    </source>
</evidence>
<feature type="domain" description="Alkylmercury lyase helix-turn-helix" evidence="10">
    <location>
        <begin position="3"/>
        <end position="76"/>
    </location>
</feature>
<evidence type="ECO:0000256" key="9">
    <source>
        <dbReference type="ARBA" id="ARBA00031271"/>
    </source>
</evidence>
<keyword evidence="5" id="KW-0475">Mercuric resistance</keyword>
<dbReference type="InterPro" id="IPR053717">
    <property type="entry name" value="MerB_lyase_sf"/>
</dbReference>
<keyword evidence="6" id="KW-0476">Mercury</keyword>
<comment type="similarity">
    <text evidence="2">Belongs to the MerB family.</text>
</comment>
<organism evidence="11 12">
    <name type="scientific">Brevibacterium sandarakinum</name>
    <dbReference type="NCBI Taxonomy" id="629680"/>
    <lineage>
        <taxon>Bacteria</taxon>
        <taxon>Bacillati</taxon>
        <taxon>Actinomycetota</taxon>
        <taxon>Actinomycetes</taxon>
        <taxon>Micrococcales</taxon>
        <taxon>Brevibacteriaceae</taxon>
        <taxon>Brevibacterium</taxon>
    </lineage>
</organism>
<evidence type="ECO:0000256" key="7">
    <source>
        <dbReference type="ARBA" id="ARBA00023239"/>
    </source>
</evidence>
<proteinExistence type="inferred from homology"/>
<reference evidence="11" key="1">
    <citation type="submission" date="2016-10" db="EMBL/GenBank/DDBJ databases">
        <authorList>
            <person name="Varghese N."/>
            <person name="Submissions S."/>
        </authorList>
    </citation>
    <scope>NUCLEOTIDE SEQUENCE [LARGE SCALE GENOMIC DNA]</scope>
    <source>
        <strain evidence="11">DSM 22082</strain>
    </source>
</reference>
<evidence type="ECO:0000256" key="2">
    <source>
        <dbReference type="ARBA" id="ARBA00009443"/>
    </source>
</evidence>
<evidence type="ECO:0000256" key="5">
    <source>
        <dbReference type="ARBA" id="ARBA00022466"/>
    </source>
</evidence>
<dbReference type="Gene3D" id="3.30.450.410">
    <property type="match status" value="1"/>
</dbReference>
<gene>
    <name evidence="11" type="ORF">SAMN04489751_3282</name>
</gene>
<sequence>MSDLSKQLPERLGRTEETGLDPGLLVPLLRLLADGDPVTVEQLATAAGRTPEQVRTRLAAVPDTEYDDLGRIVGQGLTLRPTPHRFTASGEGLYTWCALDTLVFPALLGRPARVESVSPASGEMIRVAVDPVAGAISIEPATAVVSLMNPDQITSIRSSFCNQVHYFTSVGDAAEWLAEHPGAEAVPVAEAHRIGAELAARLLDRSQGDVSAADDCRRCC</sequence>